<dbReference type="Proteomes" id="UP001232148">
    <property type="component" value="Unassembled WGS sequence"/>
</dbReference>
<keyword evidence="1" id="KW-1133">Transmembrane helix</keyword>
<comment type="caution">
    <text evidence="2">The sequence shown here is derived from an EMBL/GenBank/DDBJ whole genome shotgun (WGS) entry which is preliminary data.</text>
</comment>
<keyword evidence="3" id="KW-1185">Reference proteome</keyword>
<dbReference type="EMBL" id="MU842985">
    <property type="protein sequence ID" value="KAK2023832.1"/>
    <property type="molecule type" value="Genomic_DNA"/>
</dbReference>
<dbReference type="AlphaFoldDB" id="A0AAD9LWZ4"/>
<protein>
    <submittedName>
        <fullName evidence="2">Uncharacterized protein</fullName>
    </submittedName>
</protein>
<reference evidence="2" key="1">
    <citation type="submission" date="2021-06" db="EMBL/GenBank/DDBJ databases">
        <title>Comparative genomics, transcriptomics and evolutionary studies reveal genomic signatures of adaptation to plant cell wall in hemibiotrophic fungi.</title>
        <authorList>
            <consortium name="DOE Joint Genome Institute"/>
            <person name="Baroncelli R."/>
            <person name="Diaz J.F."/>
            <person name="Benocci T."/>
            <person name="Peng M."/>
            <person name="Battaglia E."/>
            <person name="Haridas S."/>
            <person name="Andreopoulos W."/>
            <person name="Labutti K."/>
            <person name="Pangilinan J."/>
            <person name="Floch G.L."/>
            <person name="Makela M.R."/>
            <person name="Henrissat B."/>
            <person name="Grigoriev I.V."/>
            <person name="Crouch J.A."/>
            <person name="De Vries R.P."/>
            <person name="Sukno S.A."/>
            <person name="Thon M.R."/>
        </authorList>
    </citation>
    <scope>NUCLEOTIDE SEQUENCE</scope>
    <source>
        <strain evidence="2">MAFF235873</strain>
    </source>
</reference>
<evidence type="ECO:0000313" key="2">
    <source>
        <dbReference type="EMBL" id="KAK2023832.1"/>
    </source>
</evidence>
<proteinExistence type="predicted"/>
<sequence>MCFWAAGLSVFVQHFGQQVWIEESMEGGGRDLGTHCLRSRGWVGPFTVLRFLSARFLWVFGIEGGCIAHFACPPPPPFFSSRFDSLALYGRCFFLFFLFYFLTCSRLSHFLAINTRAISTSI</sequence>
<gene>
    <name evidence="2" type="ORF">LX32DRAFT_126735</name>
</gene>
<keyword evidence="1" id="KW-0472">Membrane</keyword>
<accession>A0AAD9LWZ4</accession>
<evidence type="ECO:0000256" key="1">
    <source>
        <dbReference type="SAM" id="Phobius"/>
    </source>
</evidence>
<feature type="transmembrane region" description="Helical" evidence="1">
    <location>
        <begin position="86"/>
        <end position="103"/>
    </location>
</feature>
<keyword evidence="1" id="KW-0812">Transmembrane</keyword>
<evidence type="ECO:0000313" key="3">
    <source>
        <dbReference type="Proteomes" id="UP001232148"/>
    </source>
</evidence>
<name>A0AAD9LWZ4_9PEZI</name>
<organism evidence="2 3">
    <name type="scientific">Colletotrichum zoysiae</name>
    <dbReference type="NCBI Taxonomy" id="1216348"/>
    <lineage>
        <taxon>Eukaryota</taxon>
        <taxon>Fungi</taxon>
        <taxon>Dikarya</taxon>
        <taxon>Ascomycota</taxon>
        <taxon>Pezizomycotina</taxon>
        <taxon>Sordariomycetes</taxon>
        <taxon>Hypocreomycetidae</taxon>
        <taxon>Glomerellales</taxon>
        <taxon>Glomerellaceae</taxon>
        <taxon>Colletotrichum</taxon>
        <taxon>Colletotrichum graminicola species complex</taxon>
    </lineage>
</organism>